<dbReference type="Proteomes" id="UP001152795">
    <property type="component" value="Unassembled WGS sequence"/>
</dbReference>
<reference evidence="2" key="1">
    <citation type="submission" date="2020-04" db="EMBL/GenBank/DDBJ databases">
        <authorList>
            <person name="Alioto T."/>
            <person name="Alioto T."/>
            <person name="Gomez Garrido J."/>
        </authorList>
    </citation>
    <scope>NUCLEOTIDE SEQUENCE</scope>
    <source>
        <strain evidence="2">A484AB</strain>
    </source>
</reference>
<proteinExistence type="predicted"/>
<keyword evidence="3" id="KW-1185">Reference proteome</keyword>
<evidence type="ECO:0000313" key="3">
    <source>
        <dbReference type="Proteomes" id="UP001152795"/>
    </source>
</evidence>
<evidence type="ECO:0000313" key="2">
    <source>
        <dbReference type="EMBL" id="CAB4042560.1"/>
    </source>
</evidence>
<accession>A0A7D9KB56</accession>
<name>A0A7D9KB56_PARCT</name>
<organism evidence="2 3">
    <name type="scientific">Paramuricea clavata</name>
    <name type="common">Red gorgonian</name>
    <name type="synonym">Violescent sea-whip</name>
    <dbReference type="NCBI Taxonomy" id="317549"/>
    <lineage>
        <taxon>Eukaryota</taxon>
        <taxon>Metazoa</taxon>
        <taxon>Cnidaria</taxon>
        <taxon>Anthozoa</taxon>
        <taxon>Octocorallia</taxon>
        <taxon>Malacalcyonacea</taxon>
        <taxon>Plexauridae</taxon>
        <taxon>Paramuricea</taxon>
    </lineage>
</organism>
<dbReference type="AlphaFoldDB" id="A0A7D9KB56"/>
<feature type="region of interest" description="Disordered" evidence="1">
    <location>
        <begin position="21"/>
        <end position="65"/>
    </location>
</feature>
<protein>
    <submittedName>
        <fullName evidence="2">Uncharacterized protein</fullName>
    </submittedName>
</protein>
<sequence length="65" mass="7374">PRTSLGSGKPYINVYGNLERHDSRHSSYDHFSDSEQQLPEPEVPTGRSHPVDMDNDESNLDSYLV</sequence>
<comment type="caution">
    <text evidence="2">The sequence shown here is derived from an EMBL/GenBank/DDBJ whole genome shotgun (WGS) entry which is preliminary data.</text>
</comment>
<feature type="compositionally biased region" description="Basic and acidic residues" evidence="1">
    <location>
        <begin position="21"/>
        <end position="33"/>
    </location>
</feature>
<gene>
    <name evidence="2" type="ORF">PACLA_8A039916</name>
</gene>
<evidence type="ECO:0000256" key="1">
    <source>
        <dbReference type="SAM" id="MobiDB-lite"/>
    </source>
</evidence>
<dbReference type="EMBL" id="CACRXK020030379">
    <property type="protein sequence ID" value="CAB4042560.1"/>
    <property type="molecule type" value="Genomic_DNA"/>
</dbReference>
<feature type="non-terminal residue" evidence="2">
    <location>
        <position position="1"/>
    </location>
</feature>